<dbReference type="InterPro" id="IPR047057">
    <property type="entry name" value="MerR_fam"/>
</dbReference>
<dbReference type="RefSeq" id="WP_060462127.1">
    <property type="nucleotide sequence ID" value="NZ_AP025162.1"/>
</dbReference>
<keyword evidence="5" id="KW-0472">Membrane</keyword>
<keyword evidence="1" id="KW-0678">Repressor</keyword>
<organism evidence="7 8">
    <name type="scientific">Lactobacillus crispatus</name>
    <dbReference type="NCBI Taxonomy" id="47770"/>
    <lineage>
        <taxon>Bacteria</taxon>
        <taxon>Bacillati</taxon>
        <taxon>Bacillota</taxon>
        <taxon>Bacilli</taxon>
        <taxon>Lactobacillales</taxon>
        <taxon>Lactobacillaceae</taxon>
        <taxon>Lactobacillus</taxon>
    </lineage>
</organism>
<dbReference type="PROSITE" id="PS50937">
    <property type="entry name" value="HTH_MERR_2"/>
    <property type="match status" value="1"/>
</dbReference>
<dbReference type="SUPFAM" id="SSF46955">
    <property type="entry name" value="Putative DNA-binding domain"/>
    <property type="match status" value="1"/>
</dbReference>
<reference evidence="7 8" key="1">
    <citation type="journal article" date="2016" name="Microbiology (Mosc.)">
        <title>Comparison of Lactobacillus crispatus isolates from Lactobacillus-dominated vaginal microbiomes with isolates from microbiomes containing bacterial vaginosis-associated bacteria.</title>
        <authorList>
            <person name="Abdelmaksoud A.A."/>
            <person name="Koparde V.N."/>
            <person name="Sheth N.U."/>
            <person name="Serrano M.G."/>
            <person name="Glascock A.L."/>
            <person name="Fettweis J.M."/>
            <person name="Strauss Iii J.F."/>
            <person name="Buck G.A."/>
            <person name="Jefferson K.K."/>
        </authorList>
    </citation>
    <scope>NUCLEOTIDE SEQUENCE [LARGE SCALE GENOMIC DNA]</scope>
    <source>
        <strain evidence="7 8">VMC3</strain>
    </source>
</reference>
<dbReference type="SMART" id="SM00422">
    <property type="entry name" value="HTH_MERR"/>
    <property type="match status" value="1"/>
</dbReference>
<dbReference type="Gene3D" id="1.10.1660.10">
    <property type="match status" value="1"/>
</dbReference>
<evidence type="ECO:0000313" key="8">
    <source>
        <dbReference type="Proteomes" id="UP000067598"/>
    </source>
</evidence>
<evidence type="ECO:0000256" key="5">
    <source>
        <dbReference type="SAM" id="Phobius"/>
    </source>
</evidence>
<feature type="transmembrane region" description="Helical" evidence="5">
    <location>
        <begin position="167"/>
        <end position="185"/>
    </location>
</feature>
<keyword evidence="2" id="KW-0805">Transcription regulation</keyword>
<evidence type="ECO:0000256" key="2">
    <source>
        <dbReference type="ARBA" id="ARBA00023015"/>
    </source>
</evidence>
<keyword evidence="5" id="KW-0812">Transmembrane</keyword>
<dbReference type="InterPro" id="IPR009061">
    <property type="entry name" value="DNA-bd_dom_put_sf"/>
</dbReference>
<dbReference type="PROSITE" id="PS00552">
    <property type="entry name" value="HTH_MERR_1"/>
    <property type="match status" value="1"/>
</dbReference>
<comment type="caution">
    <text evidence="7">The sequence shown here is derived from an EMBL/GenBank/DDBJ whole genome shotgun (WGS) entry which is preliminary data.</text>
</comment>
<feature type="transmembrane region" description="Helical" evidence="5">
    <location>
        <begin position="140"/>
        <end position="161"/>
    </location>
</feature>
<feature type="domain" description="HTH merR-type" evidence="6">
    <location>
        <begin position="4"/>
        <end position="72"/>
    </location>
</feature>
<evidence type="ECO:0000313" key="7">
    <source>
        <dbReference type="EMBL" id="KWU03764.1"/>
    </source>
</evidence>
<dbReference type="InterPro" id="IPR000551">
    <property type="entry name" value="MerR-type_HTH_dom"/>
</dbReference>
<dbReference type="PRINTS" id="PR00040">
    <property type="entry name" value="HTHMERR"/>
</dbReference>
<evidence type="ECO:0000256" key="1">
    <source>
        <dbReference type="ARBA" id="ARBA00022491"/>
    </source>
</evidence>
<keyword evidence="4" id="KW-0804">Transcription</keyword>
<evidence type="ECO:0000259" key="6">
    <source>
        <dbReference type="PROSITE" id="PS50937"/>
    </source>
</evidence>
<dbReference type="PATRIC" id="fig|47770.28.peg.640"/>
<protein>
    <submittedName>
        <fullName evidence="7">Transcriptional regulator</fullName>
    </submittedName>
</protein>
<dbReference type="PANTHER" id="PTHR30204:SF69">
    <property type="entry name" value="MERR-FAMILY TRANSCRIPTIONAL REGULATOR"/>
    <property type="match status" value="1"/>
</dbReference>
<sequence length="241" mass="27708">MSERYGIGEVAKKLQVSTRTLRFYDQKGLLKPTKAENGYRFYNEDQVQQLQVIIYLKELGFSLAKIKTLLQADHAQESLALLVNAQLQSNNEEIEKFQTQQKQLYDLQKILTKQSNLELTDLTKMMTNETILKKFRRRMLAYGLLLDAVEIIGIILAFYFGKRGNDIGVIASVGIMLLVVVFGAFKLSLSYYKAVAYVCPHCGHTFVPSFRTFMFVAHTPKMRRLRCPNCHEKSYCLEVGR</sequence>
<evidence type="ECO:0000256" key="3">
    <source>
        <dbReference type="ARBA" id="ARBA00023125"/>
    </source>
</evidence>
<dbReference type="GO" id="GO:0003700">
    <property type="term" value="F:DNA-binding transcription factor activity"/>
    <property type="evidence" value="ECO:0007669"/>
    <property type="project" value="InterPro"/>
</dbReference>
<accession>A0A109DE65</accession>
<dbReference type="AlphaFoldDB" id="A0A109DE65"/>
<gene>
    <name evidence="7" type="ORF">AEL95_06185</name>
</gene>
<proteinExistence type="predicted"/>
<evidence type="ECO:0000256" key="4">
    <source>
        <dbReference type="ARBA" id="ARBA00023163"/>
    </source>
</evidence>
<keyword evidence="5" id="KW-1133">Transmembrane helix</keyword>
<dbReference type="PANTHER" id="PTHR30204">
    <property type="entry name" value="REDOX-CYCLING DRUG-SENSING TRANSCRIPTIONAL ACTIVATOR SOXR"/>
    <property type="match status" value="1"/>
</dbReference>
<dbReference type="CDD" id="cd01106">
    <property type="entry name" value="HTH_TipAL-Mta"/>
    <property type="match status" value="1"/>
</dbReference>
<dbReference type="Pfam" id="PF13411">
    <property type="entry name" value="MerR_1"/>
    <property type="match status" value="1"/>
</dbReference>
<name>A0A109DE65_9LACO</name>
<dbReference type="Proteomes" id="UP000067598">
    <property type="component" value="Unassembled WGS sequence"/>
</dbReference>
<dbReference type="GO" id="GO:0003677">
    <property type="term" value="F:DNA binding"/>
    <property type="evidence" value="ECO:0007669"/>
    <property type="project" value="UniProtKB-KW"/>
</dbReference>
<dbReference type="EMBL" id="LJGP01000019">
    <property type="protein sequence ID" value="KWU03764.1"/>
    <property type="molecule type" value="Genomic_DNA"/>
</dbReference>
<keyword evidence="3" id="KW-0238">DNA-binding</keyword>